<evidence type="ECO:0000313" key="2">
    <source>
        <dbReference type="EMBL" id="MDH0123310.1"/>
    </source>
</evidence>
<gene>
    <name evidence="2" type="ORF">N7376_04840</name>
</gene>
<feature type="chain" id="PRO_5041226845" evidence="1">
    <location>
        <begin position="21"/>
        <end position="148"/>
    </location>
</feature>
<evidence type="ECO:0000313" key="3">
    <source>
        <dbReference type="Proteomes" id="UP001158087"/>
    </source>
</evidence>
<sequence length="148" mass="16983">MKKILTISLLLLSVTSSLSAEINGKQLAADVENIIDKYYNSDNNYYKGIGRRLFECSYIYGRGNSNNIPRRVARNLQEINVELIIASRILWGDDNTWDEEVFGKSRSLIEKNINNRNFIDALVRNCNVYITNIDVRDAIYETAHPSPH</sequence>
<organism evidence="2 3">
    <name type="scientific">Brucella intermedia GD04153</name>
    <dbReference type="NCBI Taxonomy" id="2975438"/>
    <lineage>
        <taxon>Bacteria</taxon>
        <taxon>Pseudomonadati</taxon>
        <taxon>Pseudomonadota</taxon>
        <taxon>Alphaproteobacteria</taxon>
        <taxon>Hyphomicrobiales</taxon>
        <taxon>Brucellaceae</taxon>
        <taxon>Brucella/Ochrobactrum group</taxon>
        <taxon>Brucella</taxon>
    </lineage>
</organism>
<name>A0AA42KR61_9HYPH</name>
<protein>
    <submittedName>
        <fullName evidence="2">Uncharacterized protein</fullName>
    </submittedName>
</protein>
<accession>A0AA42KR61</accession>
<comment type="caution">
    <text evidence="2">The sequence shown here is derived from an EMBL/GenBank/DDBJ whole genome shotgun (WGS) entry which is preliminary data.</text>
</comment>
<feature type="signal peptide" evidence="1">
    <location>
        <begin position="1"/>
        <end position="20"/>
    </location>
</feature>
<reference evidence="2" key="1">
    <citation type="submission" date="2022-09" db="EMBL/GenBank/DDBJ databases">
        <title>Intensive care unit water sources are persistently colonized with multi-drug resistant bacteria and are the site of extensive horizontal gene transfer of antibiotic resistance genes.</title>
        <authorList>
            <person name="Diorio-Toth L."/>
        </authorList>
    </citation>
    <scope>NUCLEOTIDE SEQUENCE</scope>
    <source>
        <strain evidence="2">GD04153</strain>
    </source>
</reference>
<dbReference type="AlphaFoldDB" id="A0AA42KR61"/>
<proteinExistence type="predicted"/>
<keyword evidence="1" id="KW-0732">Signal</keyword>
<evidence type="ECO:0000256" key="1">
    <source>
        <dbReference type="SAM" id="SignalP"/>
    </source>
</evidence>
<dbReference type="Proteomes" id="UP001158087">
    <property type="component" value="Unassembled WGS sequence"/>
</dbReference>
<dbReference type="EMBL" id="JAODYY010000001">
    <property type="protein sequence ID" value="MDH0123310.1"/>
    <property type="molecule type" value="Genomic_DNA"/>
</dbReference>